<proteinExistence type="inferred from homology"/>
<name>A0ABW3K683_9BACT</name>
<feature type="domain" description="SusD-like N-terminal" evidence="8">
    <location>
        <begin position="133"/>
        <end position="255"/>
    </location>
</feature>
<comment type="caution">
    <text evidence="9">The sequence shown here is derived from an EMBL/GenBank/DDBJ whole genome shotgun (WGS) entry which is preliminary data.</text>
</comment>
<keyword evidence="6" id="KW-1133">Transmembrane helix</keyword>
<reference evidence="10" key="1">
    <citation type="journal article" date="2019" name="Int. J. Syst. Evol. Microbiol.">
        <title>The Global Catalogue of Microorganisms (GCM) 10K type strain sequencing project: providing services to taxonomists for standard genome sequencing and annotation.</title>
        <authorList>
            <consortium name="The Broad Institute Genomics Platform"/>
            <consortium name="The Broad Institute Genome Sequencing Center for Infectious Disease"/>
            <person name="Wu L."/>
            <person name="Ma J."/>
        </authorList>
    </citation>
    <scope>NUCLEOTIDE SEQUENCE [LARGE SCALE GENOMIC DNA]</scope>
    <source>
        <strain evidence="10">CCUG 58938</strain>
    </source>
</reference>
<dbReference type="InterPro" id="IPR011990">
    <property type="entry name" value="TPR-like_helical_dom_sf"/>
</dbReference>
<comment type="similarity">
    <text evidence="2">Belongs to the SusD family.</text>
</comment>
<gene>
    <name evidence="9" type="ORF">ACFQ21_19655</name>
</gene>
<feature type="domain" description="RagB/SusD" evidence="7">
    <location>
        <begin position="378"/>
        <end position="658"/>
    </location>
</feature>
<evidence type="ECO:0000256" key="2">
    <source>
        <dbReference type="ARBA" id="ARBA00006275"/>
    </source>
</evidence>
<evidence type="ECO:0000256" key="1">
    <source>
        <dbReference type="ARBA" id="ARBA00004442"/>
    </source>
</evidence>
<feature type="transmembrane region" description="Helical" evidence="6">
    <location>
        <begin position="21"/>
        <end position="41"/>
    </location>
</feature>
<protein>
    <submittedName>
        <fullName evidence="9">RagB/SusD family nutrient uptake outer membrane protein</fullName>
    </submittedName>
</protein>
<accession>A0ABW3K683</accession>
<dbReference type="Proteomes" id="UP001597112">
    <property type="component" value="Unassembled WGS sequence"/>
</dbReference>
<evidence type="ECO:0000256" key="6">
    <source>
        <dbReference type="SAM" id="Phobius"/>
    </source>
</evidence>
<sequence>MNIYTWINQKEQKKYSRSVSISMIVLAVGLMFSAVSCSDYLDVVPDNVTTLDNAFSLKNEAEKYLFTCYSYIPRNGDGWFNIGMMSGDEIWLPQTDRTYWNPAFRIAQGNQNSNIPLLDAWRGYQLGATGSDKRLFAGLRSCNIFLENVRNLNKVPDLTLDVRTRWIGEVEFLKAYYHYYLFRMYGPIPIIDVNTPLDADVQASYVYRRPVDECVNYIDALLDSSIAKLPDVVENDLQEMGRITKPIALALKAKLWVLAASPLFNGNSDFANFTDHEGTQLFNPTYDPTKWQKAKEACKAAIDAAEGVGHKLHVYTNDPFGLTDTTKIQLSIRQAVSEPWNSEVVWGNSNSYFWNSNMCQILLTGTKAQNRLPTPGVWEAPLKIAKMFYTSNGVPIEEDITFDFTDYEQLRKATKSDSYNIKTNYITARLNFDRENRFYADLGFDGGIWYKKDARGVDTAFYAQTKWADLGGAPSTLSWNETGYYIKKLVNWEMVFGDNDATTYGQYPWPETRLADLYLLYAEALNETEPASAEAIVYLDKIRARAGLAGVVESWTNYSSIPGKFATQDGLREIIHRERLIELAFEGHRFWDLRRWKKAAEELNKDITGWNYTGTTAATYYRETQIYSQTFVTPRDYLWPIGAEDTRKNPKLVENPGW</sequence>
<dbReference type="SUPFAM" id="SSF48452">
    <property type="entry name" value="TPR-like"/>
    <property type="match status" value="1"/>
</dbReference>
<keyword evidence="5" id="KW-0998">Cell outer membrane</keyword>
<dbReference type="Pfam" id="PF07980">
    <property type="entry name" value="SusD_RagB"/>
    <property type="match status" value="1"/>
</dbReference>
<dbReference type="InterPro" id="IPR033985">
    <property type="entry name" value="SusD-like_N"/>
</dbReference>
<dbReference type="Gene3D" id="1.25.40.390">
    <property type="match status" value="1"/>
</dbReference>
<keyword evidence="4 6" id="KW-0472">Membrane</keyword>
<evidence type="ECO:0000313" key="10">
    <source>
        <dbReference type="Proteomes" id="UP001597112"/>
    </source>
</evidence>
<keyword evidence="10" id="KW-1185">Reference proteome</keyword>
<dbReference type="EMBL" id="JBHTKA010000007">
    <property type="protein sequence ID" value="MFD1001555.1"/>
    <property type="molecule type" value="Genomic_DNA"/>
</dbReference>
<evidence type="ECO:0000256" key="4">
    <source>
        <dbReference type="ARBA" id="ARBA00023136"/>
    </source>
</evidence>
<dbReference type="InterPro" id="IPR012944">
    <property type="entry name" value="SusD_RagB_dom"/>
</dbReference>
<dbReference type="RefSeq" id="WP_377581537.1">
    <property type="nucleotide sequence ID" value="NZ_JBHTKA010000007.1"/>
</dbReference>
<evidence type="ECO:0000313" key="9">
    <source>
        <dbReference type="EMBL" id="MFD1001555.1"/>
    </source>
</evidence>
<dbReference type="Pfam" id="PF14322">
    <property type="entry name" value="SusD-like_3"/>
    <property type="match status" value="1"/>
</dbReference>
<evidence type="ECO:0000259" key="7">
    <source>
        <dbReference type="Pfam" id="PF07980"/>
    </source>
</evidence>
<evidence type="ECO:0000256" key="3">
    <source>
        <dbReference type="ARBA" id="ARBA00022729"/>
    </source>
</evidence>
<comment type="subcellular location">
    <subcellularLocation>
        <location evidence="1">Cell outer membrane</location>
    </subcellularLocation>
</comment>
<keyword evidence="6" id="KW-0812">Transmembrane</keyword>
<keyword evidence="3" id="KW-0732">Signal</keyword>
<organism evidence="9 10">
    <name type="scientific">Ohtaekwangia kribbensis</name>
    <dbReference type="NCBI Taxonomy" id="688913"/>
    <lineage>
        <taxon>Bacteria</taxon>
        <taxon>Pseudomonadati</taxon>
        <taxon>Bacteroidota</taxon>
        <taxon>Cytophagia</taxon>
        <taxon>Cytophagales</taxon>
        <taxon>Fulvivirgaceae</taxon>
        <taxon>Ohtaekwangia</taxon>
    </lineage>
</organism>
<evidence type="ECO:0000256" key="5">
    <source>
        <dbReference type="ARBA" id="ARBA00023237"/>
    </source>
</evidence>
<evidence type="ECO:0000259" key="8">
    <source>
        <dbReference type="Pfam" id="PF14322"/>
    </source>
</evidence>